<keyword evidence="3" id="KW-0249">Electron transport</keyword>
<evidence type="ECO:0000259" key="7">
    <source>
        <dbReference type="PROSITE" id="PS51352"/>
    </source>
</evidence>
<dbReference type="PIRSF" id="PIRSF000077">
    <property type="entry name" value="Thioredoxin"/>
    <property type="match status" value="1"/>
</dbReference>
<name>A0ABM9BXC5_9BACL</name>
<evidence type="ECO:0000256" key="5">
    <source>
        <dbReference type="ARBA" id="ARBA00023284"/>
    </source>
</evidence>
<dbReference type="EMBL" id="CAKMMF010000003">
    <property type="protein sequence ID" value="CAH1195383.1"/>
    <property type="molecule type" value="Genomic_DNA"/>
</dbReference>
<accession>A0ABM9BXC5</accession>
<feature type="domain" description="Thioredoxin" evidence="7">
    <location>
        <begin position="1"/>
        <end position="106"/>
    </location>
</feature>
<keyword evidence="2" id="KW-0813">Transport</keyword>
<protein>
    <recommendedName>
        <fullName evidence="6">Thioredoxin</fullName>
    </recommendedName>
</protein>
<reference evidence="8" key="1">
    <citation type="submission" date="2022-01" db="EMBL/GenBank/DDBJ databases">
        <authorList>
            <person name="Criscuolo A."/>
        </authorList>
    </citation>
    <scope>NUCLEOTIDE SEQUENCE</scope>
    <source>
        <strain evidence="8">CIP111893</strain>
    </source>
</reference>
<dbReference type="PANTHER" id="PTHR45663">
    <property type="entry name" value="GEO12009P1"/>
    <property type="match status" value="1"/>
</dbReference>
<dbReference type="Pfam" id="PF00085">
    <property type="entry name" value="Thioredoxin"/>
    <property type="match status" value="1"/>
</dbReference>
<dbReference type="InterPro" id="IPR013766">
    <property type="entry name" value="Thioredoxin_domain"/>
</dbReference>
<evidence type="ECO:0000313" key="9">
    <source>
        <dbReference type="Proteomes" id="UP000838686"/>
    </source>
</evidence>
<comment type="caution">
    <text evidence="8">The sequence shown here is derived from an EMBL/GenBank/DDBJ whole genome shotgun (WGS) entry which is preliminary data.</text>
</comment>
<evidence type="ECO:0000313" key="8">
    <source>
        <dbReference type="EMBL" id="CAH1195383.1"/>
    </source>
</evidence>
<keyword evidence="5" id="KW-0676">Redox-active center</keyword>
<organism evidence="8 9">
    <name type="scientific">Paenibacillus plantiphilus</name>
    <dbReference type="NCBI Taxonomy" id="2905650"/>
    <lineage>
        <taxon>Bacteria</taxon>
        <taxon>Bacillati</taxon>
        <taxon>Bacillota</taxon>
        <taxon>Bacilli</taxon>
        <taxon>Bacillales</taxon>
        <taxon>Paenibacillaceae</taxon>
        <taxon>Paenibacillus</taxon>
    </lineage>
</organism>
<evidence type="ECO:0000256" key="3">
    <source>
        <dbReference type="ARBA" id="ARBA00022982"/>
    </source>
</evidence>
<gene>
    <name evidence="8" type="primary">trxA_2</name>
    <name evidence="8" type="ORF">PAECIP111893_00684</name>
</gene>
<proteinExistence type="inferred from homology"/>
<dbReference type="PRINTS" id="PR00421">
    <property type="entry name" value="THIOREDOXIN"/>
</dbReference>
<comment type="similarity">
    <text evidence="1 6">Belongs to the thioredoxin family.</text>
</comment>
<dbReference type="InterPro" id="IPR036249">
    <property type="entry name" value="Thioredoxin-like_sf"/>
</dbReference>
<dbReference type="PROSITE" id="PS51352">
    <property type="entry name" value="THIOREDOXIN_2"/>
    <property type="match status" value="1"/>
</dbReference>
<keyword evidence="9" id="KW-1185">Reference proteome</keyword>
<dbReference type="Gene3D" id="3.40.30.10">
    <property type="entry name" value="Glutaredoxin"/>
    <property type="match status" value="1"/>
</dbReference>
<evidence type="ECO:0000256" key="1">
    <source>
        <dbReference type="ARBA" id="ARBA00008987"/>
    </source>
</evidence>
<dbReference type="InterPro" id="IPR005746">
    <property type="entry name" value="Thioredoxin"/>
</dbReference>
<evidence type="ECO:0000256" key="4">
    <source>
        <dbReference type="ARBA" id="ARBA00023157"/>
    </source>
</evidence>
<keyword evidence="4" id="KW-1015">Disulfide bond</keyword>
<sequence>MSVLAVNDINFNSEVNKNATTLVEFGAVWCPPCKVLLPILDELSDEYGERLAVLKVDCEESPVTAGGFGILSMPTVIVFHNGEPVEKLVGLRPKNVYENILAKYTT</sequence>
<dbReference type="PANTHER" id="PTHR45663:SF11">
    <property type="entry name" value="GEO12009P1"/>
    <property type="match status" value="1"/>
</dbReference>
<dbReference type="Proteomes" id="UP000838686">
    <property type="component" value="Unassembled WGS sequence"/>
</dbReference>
<dbReference type="RefSeq" id="WP_236338965.1">
    <property type="nucleotide sequence ID" value="NZ_CAKMMF010000003.1"/>
</dbReference>
<evidence type="ECO:0000256" key="2">
    <source>
        <dbReference type="ARBA" id="ARBA00022448"/>
    </source>
</evidence>
<dbReference type="CDD" id="cd02947">
    <property type="entry name" value="TRX_family"/>
    <property type="match status" value="1"/>
</dbReference>
<evidence type="ECO:0000256" key="6">
    <source>
        <dbReference type="PIRNR" id="PIRNR000077"/>
    </source>
</evidence>
<dbReference type="SUPFAM" id="SSF52833">
    <property type="entry name" value="Thioredoxin-like"/>
    <property type="match status" value="1"/>
</dbReference>